<reference evidence="5 6" key="1">
    <citation type="submission" date="2022-01" db="EMBL/GenBank/DDBJ databases">
        <title>Desulfofustis limnae sp. nov., a novel mesophilic sulfate-reducing bacterium isolated from marsh soil.</title>
        <authorList>
            <person name="Watanabe M."/>
            <person name="Takahashi A."/>
            <person name="Kojima H."/>
            <person name="Fukui M."/>
        </authorList>
    </citation>
    <scope>NUCLEOTIDE SEQUENCE [LARGE SCALE GENOMIC DNA]</scope>
    <source>
        <strain evidence="5 6">PPLL</strain>
    </source>
</reference>
<dbReference type="CDD" id="cd03293">
    <property type="entry name" value="ABC_NrtD_SsuB_transporters"/>
    <property type="match status" value="1"/>
</dbReference>
<dbReference type="PANTHER" id="PTHR42788:SF13">
    <property type="entry name" value="ALIPHATIC SULFONATES IMPORT ATP-BINDING PROTEIN SSUB"/>
    <property type="match status" value="1"/>
</dbReference>
<dbReference type="GO" id="GO:0005524">
    <property type="term" value="F:ATP binding"/>
    <property type="evidence" value="ECO:0007669"/>
    <property type="project" value="UniProtKB-KW"/>
</dbReference>
<name>A0ABM7WC87_9BACT</name>
<dbReference type="Pfam" id="PF00005">
    <property type="entry name" value="ABC_tran"/>
    <property type="match status" value="1"/>
</dbReference>
<evidence type="ECO:0000313" key="6">
    <source>
        <dbReference type="Proteomes" id="UP000830055"/>
    </source>
</evidence>
<keyword evidence="2" id="KW-0547">Nucleotide-binding</keyword>
<dbReference type="InterPro" id="IPR027417">
    <property type="entry name" value="P-loop_NTPase"/>
</dbReference>
<proteinExistence type="predicted"/>
<feature type="domain" description="ABC transporter" evidence="4">
    <location>
        <begin position="4"/>
        <end position="236"/>
    </location>
</feature>
<dbReference type="EMBL" id="AP025516">
    <property type="protein sequence ID" value="BDD88627.1"/>
    <property type="molecule type" value="Genomic_DNA"/>
</dbReference>
<protein>
    <submittedName>
        <fullName evidence="5">Nitrate ABC transporter ATP-binding protein</fullName>
    </submittedName>
</protein>
<keyword evidence="1" id="KW-0813">Transport</keyword>
<dbReference type="PANTHER" id="PTHR42788">
    <property type="entry name" value="TAURINE IMPORT ATP-BINDING PROTEIN-RELATED"/>
    <property type="match status" value="1"/>
</dbReference>
<sequence length="253" mass="28030">MSLIEARGICKTFNGRSGEHIPAVDQLSLAIEDEEFVVIVGPSGCGKSTFLQMVGGLERPTSGTLRIEGQPIDGPDSRCGIVFQEYLLFPWKTVQGNIAFGPSLRGLSKGEITSLCTHYIELVGLQNFASSYPHELSGGMKQRVAIARALANQPRVLLMDEPFGALDALTRESMQWELLRIWEDARCTVVFVTHSITEAVLLADRVIVMSKRPGRIKKDIAIGLPRPRTRQLSASAEFLKYESMLKQLVWEEV</sequence>
<evidence type="ECO:0000313" key="5">
    <source>
        <dbReference type="EMBL" id="BDD88627.1"/>
    </source>
</evidence>
<dbReference type="InterPro" id="IPR003593">
    <property type="entry name" value="AAA+_ATPase"/>
</dbReference>
<evidence type="ECO:0000256" key="1">
    <source>
        <dbReference type="ARBA" id="ARBA00022448"/>
    </source>
</evidence>
<evidence type="ECO:0000256" key="3">
    <source>
        <dbReference type="ARBA" id="ARBA00022840"/>
    </source>
</evidence>
<keyword evidence="6" id="KW-1185">Reference proteome</keyword>
<keyword evidence="3 5" id="KW-0067">ATP-binding</keyword>
<dbReference type="SMART" id="SM00382">
    <property type="entry name" value="AAA"/>
    <property type="match status" value="1"/>
</dbReference>
<dbReference type="InterPro" id="IPR017871">
    <property type="entry name" value="ABC_transporter-like_CS"/>
</dbReference>
<dbReference type="Proteomes" id="UP000830055">
    <property type="component" value="Chromosome"/>
</dbReference>
<dbReference type="SUPFAM" id="SSF52540">
    <property type="entry name" value="P-loop containing nucleoside triphosphate hydrolases"/>
    <property type="match status" value="1"/>
</dbReference>
<evidence type="ECO:0000259" key="4">
    <source>
        <dbReference type="PROSITE" id="PS50893"/>
    </source>
</evidence>
<dbReference type="InterPro" id="IPR050166">
    <property type="entry name" value="ABC_transporter_ATP-bind"/>
</dbReference>
<dbReference type="PROSITE" id="PS50893">
    <property type="entry name" value="ABC_TRANSPORTER_2"/>
    <property type="match status" value="1"/>
</dbReference>
<dbReference type="Gene3D" id="3.40.50.300">
    <property type="entry name" value="P-loop containing nucleotide triphosphate hydrolases"/>
    <property type="match status" value="1"/>
</dbReference>
<gene>
    <name evidence="5" type="ORF">DPPLL_29920</name>
</gene>
<dbReference type="PROSITE" id="PS00211">
    <property type="entry name" value="ABC_TRANSPORTER_1"/>
    <property type="match status" value="1"/>
</dbReference>
<organism evidence="5 6">
    <name type="scientific">Desulfofustis limnaeus</name>
    <dbReference type="NCBI Taxonomy" id="2740163"/>
    <lineage>
        <taxon>Bacteria</taxon>
        <taxon>Pseudomonadati</taxon>
        <taxon>Thermodesulfobacteriota</taxon>
        <taxon>Desulfobulbia</taxon>
        <taxon>Desulfobulbales</taxon>
        <taxon>Desulfocapsaceae</taxon>
        <taxon>Desulfofustis</taxon>
    </lineage>
</organism>
<evidence type="ECO:0000256" key="2">
    <source>
        <dbReference type="ARBA" id="ARBA00022741"/>
    </source>
</evidence>
<accession>A0ABM7WC87</accession>
<dbReference type="RefSeq" id="WP_284151969.1">
    <property type="nucleotide sequence ID" value="NZ_AP025516.1"/>
</dbReference>
<dbReference type="InterPro" id="IPR003439">
    <property type="entry name" value="ABC_transporter-like_ATP-bd"/>
</dbReference>